<dbReference type="PANTHER" id="PTHR42924">
    <property type="entry name" value="EXONUCLEASE"/>
    <property type="match status" value="1"/>
</dbReference>
<evidence type="ECO:0000313" key="2">
    <source>
        <dbReference type="EMBL" id="WGS66002.1"/>
    </source>
</evidence>
<organism evidence="2 3">
    <name type="scientific">Marinitoga aeolica</name>
    <dbReference type="NCBI Taxonomy" id="2809031"/>
    <lineage>
        <taxon>Bacteria</taxon>
        <taxon>Thermotogati</taxon>
        <taxon>Thermotogota</taxon>
        <taxon>Thermotogae</taxon>
        <taxon>Petrotogales</taxon>
        <taxon>Petrotogaceae</taxon>
        <taxon>Marinitoga</taxon>
    </lineage>
</organism>
<dbReference type="SUPFAM" id="SSF89550">
    <property type="entry name" value="PHP domain-like"/>
    <property type="match status" value="1"/>
</dbReference>
<dbReference type="Proteomes" id="UP001232493">
    <property type="component" value="Chromosome"/>
</dbReference>
<dbReference type="Gene3D" id="1.10.150.650">
    <property type="match status" value="1"/>
</dbReference>
<dbReference type="Pfam" id="PF02811">
    <property type="entry name" value="PHP"/>
    <property type="match status" value="1"/>
</dbReference>
<dbReference type="RefSeq" id="WP_281000941.1">
    <property type="nucleotide sequence ID" value="NZ_CP069362.1"/>
</dbReference>
<dbReference type="InterPro" id="IPR016195">
    <property type="entry name" value="Pol/histidinol_Pase-like"/>
</dbReference>
<name>A0ABY8PTR0_9BACT</name>
<dbReference type="EMBL" id="CP069362">
    <property type="protein sequence ID" value="WGS66002.1"/>
    <property type="molecule type" value="Genomic_DNA"/>
</dbReference>
<evidence type="ECO:0000259" key="1">
    <source>
        <dbReference type="SMART" id="SM00481"/>
    </source>
</evidence>
<reference evidence="2 3" key="1">
    <citation type="submission" date="2021-02" db="EMBL/GenBank/DDBJ databases">
        <title>Characterization of Marinitoga sp. nov. str. BP5-C20A.</title>
        <authorList>
            <person name="Erauso G."/>
            <person name="Postec A."/>
        </authorList>
    </citation>
    <scope>NUCLEOTIDE SEQUENCE [LARGE SCALE GENOMIC DNA]</scope>
    <source>
        <strain evidence="2 3">BP5-C20A</strain>
    </source>
</reference>
<feature type="domain" description="Polymerase/histidinol phosphatase N-terminal" evidence="1">
    <location>
        <begin position="3"/>
        <end position="68"/>
    </location>
</feature>
<sequence length="277" mass="31757">MLIDLHSHSTFSDGTYTPEDLILKAKEKNLILYSITDHDNIDAQKEALYYAKKHEVNYITGLEISCKFKNMFDMLGYNIALDNQELNTALKKVQDFRKNRNNLMVERLNSLGFDITLEEVINEAHGDVVGRPHFARVLLKKGYVKDRDEAFDKYLGDGKIAHIPKEKIEPKEAVKLIKNAGGFPVIAHPKYLKLSYNKLKNIILELKKYGLWGIEVYYPKHSNEEIRMFKNLAIETGLFITAGSDFHGENKPDIDLGMSVKDDLLQKSIDILINAKR</sequence>
<proteinExistence type="predicted"/>
<dbReference type="CDD" id="cd07438">
    <property type="entry name" value="PHP_HisPPase_AMP"/>
    <property type="match status" value="1"/>
</dbReference>
<evidence type="ECO:0000313" key="3">
    <source>
        <dbReference type="Proteomes" id="UP001232493"/>
    </source>
</evidence>
<protein>
    <submittedName>
        <fullName evidence="2">PHP domain-containing protein</fullName>
    </submittedName>
</protein>
<accession>A0ABY8PTR0</accession>
<dbReference type="SMART" id="SM00481">
    <property type="entry name" value="POLIIIAc"/>
    <property type="match status" value="1"/>
</dbReference>
<dbReference type="PANTHER" id="PTHR42924:SF3">
    <property type="entry name" value="POLYMERASE_HISTIDINOL PHOSPHATASE N-TERMINAL DOMAIN-CONTAINING PROTEIN"/>
    <property type="match status" value="1"/>
</dbReference>
<keyword evidence="3" id="KW-1185">Reference proteome</keyword>
<dbReference type="Gene3D" id="3.20.20.140">
    <property type="entry name" value="Metal-dependent hydrolases"/>
    <property type="match status" value="1"/>
</dbReference>
<dbReference type="InterPro" id="IPR052018">
    <property type="entry name" value="PHP_domain"/>
</dbReference>
<dbReference type="InterPro" id="IPR003141">
    <property type="entry name" value="Pol/His_phosphatase_N"/>
</dbReference>
<dbReference type="InterPro" id="IPR004013">
    <property type="entry name" value="PHP_dom"/>
</dbReference>
<gene>
    <name evidence="2" type="ORF">JRV97_05485</name>
</gene>